<proteinExistence type="predicted"/>
<evidence type="ECO:0000313" key="2">
    <source>
        <dbReference type="EMBL" id="CAF9917263.1"/>
    </source>
</evidence>
<dbReference type="Proteomes" id="UP000664521">
    <property type="component" value="Unassembled WGS sequence"/>
</dbReference>
<gene>
    <name evidence="2" type="ORF">HETSPECPRED_003194</name>
</gene>
<evidence type="ECO:0000256" key="1">
    <source>
        <dbReference type="SAM" id="MobiDB-lite"/>
    </source>
</evidence>
<feature type="region of interest" description="Disordered" evidence="1">
    <location>
        <begin position="343"/>
        <end position="372"/>
    </location>
</feature>
<dbReference type="AlphaFoldDB" id="A0A8H3F820"/>
<feature type="compositionally biased region" description="Basic and acidic residues" evidence="1">
    <location>
        <begin position="448"/>
        <end position="457"/>
    </location>
</feature>
<comment type="caution">
    <text evidence="2">The sequence shown here is derived from an EMBL/GenBank/DDBJ whole genome shotgun (WGS) entry which is preliminary data.</text>
</comment>
<name>A0A8H3F820_9LECA</name>
<keyword evidence="3" id="KW-1185">Reference proteome</keyword>
<feature type="compositionally biased region" description="Polar residues" evidence="1">
    <location>
        <begin position="343"/>
        <end position="371"/>
    </location>
</feature>
<accession>A0A8H3F820</accession>
<sequence>MSAVERTHFPAIRTTQCTGSSDAINVEDLLCRAKRKPNQKTYRNRHINAVEQKQRNHKALQCLDVQGKGSELFSVAKKAAPKKQMTKRVPRKTLTLVKDIGGASSALQEVQERSDTAIDQIKTQSLRRVQKTPGANKTRKRCSPSHRRQTVKKSTCEIIDLKEFKFPQALQTPHGRRFLDWTPGSGFEDISLSSPTALTKRFRRRLHVDHPRTSGSRNVIQPRTLVVGDESWSAYRQEGEAVKRRLFAGGPSHNTATTTHRLLGESEKPAEVATAGAAVEDEQWQPLCRISQQEVQYGEGPALAEEVQNHQEALIRQNLAEEPSRKISSREWYHKTTTASRRYAESSHTVSDARSCNATNSPTPNRTQGIATESERNISAILRDSAYAHPPSSALQDPPIHNTQEAIPTSPLNGIAYFPYREYLHPPSPTLNQAATPGPEPSDLGAENADRATDKETNSSQSRPSKRPSHEEKYESPHEETEEPDHAGQNADPETESREGNSAENPSDQRDRETVLETDNNDMNNSRHSTAGEPDDEDMLDPVEAQQDPAQTTTTTSISTAPEPNTFTRPPTPQHLNLPTAIRPHGRTSIPIPIFNPHHQAGRARFEEEQGAILHLSVTPRLKRKLSEVRFRPPFAPAAAALERP</sequence>
<reference evidence="2" key="1">
    <citation type="submission" date="2021-03" db="EMBL/GenBank/DDBJ databases">
        <authorList>
            <person name="Tagirdzhanova G."/>
        </authorList>
    </citation>
    <scope>NUCLEOTIDE SEQUENCE</scope>
</reference>
<feature type="compositionally biased region" description="Polar residues" evidence="1">
    <location>
        <begin position="562"/>
        <end position="577"/>
    </location>
</feature>
<feature type="compositionally biased region" description="Basic and acidic residues" evidence="1">
    <location>
        <begin position="468"/>
        <end position="479"/>
    </location>
</feature>
<feature type="region of interest" description="Disordered" evidence="1">
    <location>
        <begin position="389"/>
        <end position="408"/>
    </location>
</feature>
<feature type="compositionally biased region" description="Polar residues" evidence="1">
    <location>
        <begin position="517"/>
        <end position="529"/>
    </location>
</feature>
<dbReference type="OrthoDB" id="10678845at2759"/>
<organism evidence="2 3">
    <name type="scientific">Heterodermia speciosa</name>
    <dbReference type="NCBI Taxonomy" id="116794"/>
    <lineage>
        <taxon>Eukaryota</taxon>
        <taxon>Fungi</taxon>
        <taxon>Dikarya</taxon>
        <taxon>Ascomycota</taxon>
        <taxon>Pezizomycotina</taxon>
        <taxon>Lecanoromycetes</taxon>
        <taxon>OSLEUM clade</taxon>
        <taxon>Lecanoromycetidae</taxon>
        <taxon>Caliciales</taxon>
        <taxon>Physciaceae</taxon>
        <taxon>Heterodermia</taxon>
    </lineage>
</organism>
<dbReference type="EMBL" id="CAJPDS010000019">
    <property type="protein sequence ID" value="CAF9917263.1"/>
    <property type="molecule type" value="Genomic_DNA"/>
</dbReference>
<feature type="region of interest" description="Disordered" evidence="1">
    <location>
        <begin position="426"/>
        <end position="593"/>
    </location>
</feature>
<feature type="compositionally biased region" description="Basic residues" evidence="1">
    <location>
        <begin position="137"/>
        <end position="149"/>
    </location>
</feature>
<feature type="region of interest" description="Disordered" evidence="1">
    <location>
        <begin position="129"/>
        <end position="149"/>
    </location>
</feature>
<protein>
    <submittedName>
        <fullName evidence="2">Uncharacterized protein</fullName>
    </submittedName>
</protein>
<feature type="compositionally biased region" description="Basic and acidic residues" evidence="1">
    <location>
        <begin position="495"/>
        <end position="515"/>
    </location>
</feature>
<evidence type="ECO:0000313" key="3">
    <source>
        <dbReference type="Proteomes" id="UP000664521"/>
    </source>
</evidence>